<keyword evidence="2" id="KW-1133">Transmembrane helix</keyword>
<evidence type="ECO:0000256" key="2">
    <source>
        <dbReference type="SAM" id="Phobius"/>
    </source>
</evidence>
<evidence type="ECO:0000313" key="3">
    <source>
        <dbReference type="EMBL" id="ELY76211.1"/>
    </source>
</evidence>
<evidence type="ECO:0000256" key="1">
    <source>
        <dbReference type="SAM" id="MobiDB-lite"/>
    </source>
</evidence>
<dbReference type="Proteomes" id="UP000011618">
    <property type="component" value="Unassembled WGS sequence"/>
</dbReference>
<organism evidence="3 4">
    <name type="scientific">Natrinema pallidum DSM 3751</name>
    <dbReference type="NCBI Taxonomy" id="1227495"/>
    <lineage>
        <taxon>Archaea</taxon>
        <taxon>Methanobacteriati</taxon>
        <taxon>Methanobacteriota</taxon>
        <taxon>Stenosarchaea group</taxon>
        <taxon>Halobacteria</taxon>
        <taxon>Halobacteriales</taxon>
        <taxon>Natrialbaceae</taxon>
        <taxon>Natrinema</taxon>
    </lineage>
</organism>
<name>L9YRA2_9EURY</name>
<reference evidence="3 4" key="1">
    <citation type="journal article" date="2014" name="PLoS Genet.">
        <title>Phylogenetically driven sequencing of extremely halophilic archaea reveals strategies for static and dynamic osmo-response.</title>
        <authorList>
            <person name="Becker E.A."/>
            <person name="Seitzer P.M."/>
            <person name="Tritt A."/>
            <person name="Larsen D."/>
            <person name="Krusor M."/>
            <person name="Yao A.I."/>
            <person name="Wu D."/>
            <person name="Madern D."/>
            <person name="Eisen J.A."/>
            <person name="Darling A.E."/>
            <person name="Facciotti M.T."/>
        </authorList>
    </citation>
    <scope>NUCLEOTIDE SEQUENCE [LARGE SCALE GENOMIC DNA]</scope>
    <source>
        <strain evidence="3 4">DSM 3751</strain>
    </source>
</reference>
<feature type="transmembrane region" description="Helical" evidence="2">
    <location>
        <begin position="98"/>
        <end position="115"/>
    </location>
</feature>
<keyword evidence="2" id="KW-0472">Membrane</keyword>
<sequence>MHRLSVATIADSIETRTGGTQPADSVDDFADDLEIDAARVDRDPDAETIERPSRTGRAGSTFLRASPVRSLEQPRPMATQDTRPRGGFVSFFRDYTKTWVHAVATAGLTAFGTLAVFHRGFIALALATYIVPPIALYLWRPSAGRTDGDTAAEGEGDAAIAGGGGPPLERTGAGDGPAAAGEDDRDADWHLVDVPTDATLRDVCVTDAGAVYAVGENGLVLAGAPVDGADTGAWSIVLEDGPAAAGDELTGVDATDGGEAVWVAGDSGSLGRLEAETGRHTDYTAPADSTDNWVGVAVGGTSGDETVLLITGSGTVLRGRYRDGKCAWDDPITPGSGASLSAIALADASVGYCCDTNDSVFETTDGGHSFDRVGLDGADGTLEALATLGRGDCLVSDDDGVVHRYGGSTWTPDRVGDEAICGIARREGETIACDADGVLYERTRAAGWDRVGTQAPDALIAVSTATTGERAVAVGEKGTVVERR</sequence>
<dbReference type="PATRIC" id="fig|1227495.3.peg.2431"/>
<comment type="caution">
    <text evidence="3">The sequence shown here is derived from an EMBL/GenBank/DDBJ whole genome shotgun (WGS) entry which is preliminary data.</text>
</comment>
<accession>L9YRA2</accession>
<evidence type="ECO:0000313" key="4">
    <source>
        <dbReference type="Proteomes" id="UP000011618"/>
    </source>
</evidence>
<protein>
    <submittedName>
        <fullName evidence="3">Uncharacterized protein</fullName>
    </submittedName>
</protein>
<gene>
    <name evidence="3" type="ORF">C487_12131</name>
</gene>
<proteinExistence type="predicted"/>
<dbReference type="AlphaFoldDB" id="L9YRA2"/>
<dbReference type="EMBL" id="AOII01000072">
    <property type="protein sequence ID" value="ELY76211.1"/>
    <property type="molecule type" value="Genomic_DNA"/>
</dbReference>
<keyword evidence="2" id="KW-0812">Transmembrane</keyword>
<dbReference type="eggNOG" id="arCOG09128">
    <property type="taxonomic scope" value="Archaea"/>
</dbReference>
<feature type="region of interest" description="Disordered" evidence="1">
    <location>
        <begin position="147"/>
        <end position="185"/>
    </location>
</feature>